<evidence type="ECO:0000256" key="1">
    <source>
        <dbReference type="SAM" id="Phobius"/>
    </source>
</evidence>
<dbReference type="Proteomes" id="UP000077428">
    <property type="component" value="Unassembled WGS sequence"/>
</dbReference>
<organism evidence="2 3">
    <name type="scientific">Methanobrevibacter oralis</name>
    <dbReference type="NCBI Taxonomy" id="66851"/>
    <lineage>
        <taxon>Archaea</taxon>
        <taxon>Methanobacteriati</taxon>
        <taxon>Methanobacteriota</taxon>
        <taxon>Methanomada group</taxon>
        <taxon>Methanobacteria</taxon>
        <taxon>Methanobacteriales</taxon>
        <taxon>Methanobacteriaceae</taxon>
        <taxon>Methanobrevibacter</taxon>
    </lineage>
</organism>
<keyword evidence="3" id="KW-1185">Reference proteome</keyword>
<accession>A0A166BH35</accession>
<sequence length="111" mass="12801">MAVSYFNFNDFIIGFFLIWHLNTFLSSLIKNLKSKNPIEGLNSYIKRLYDKTNRNVIIYYSGWLTSPNNLPNGINDLDKNGFMAMVNGLDFEKGLDLILHALEVVLRLLNL</sequence>
<keyword evidence="1" id="KW-0472">Membrane</keyword>
<keyword evidence="1" id="KW-0812">Transmembrane</keyword>
<dbReference type="EMBL" id="LWMU01000052">
    <property type="protein sequence ID" value="KZX13343.1"/>
    <property type="molecule type" value="Genomic_DNA"/>
</dbReference>
<gene>
    <name evidence="2" type="ORF">MBORA_07140</name>
</gene>
<dbReference type="RefSeq" id="WP_063720236.1">
    <property type="nucleotide sequence ID" value="NZ_LT985150.1"/>
</dbReference>
<evidence type="ECO:0000313" key="2">
    <source>
        <dbReference type="EMBL" id="KZX13343.1"/>
    </source>
</evidence>
<proteinExistence type="predicted"/>
<name>A0A166BH35_METOA</name>
<comment type="caution">
    <text evidence="2">The sequence shown here is derived from an EMBL/GenBank/DDBJ whole genome shotgun (WGS) entry which is preliminary data.</text>
</comment>
<dbReference type="PATRIC" id="fig|66851.6.peg.784"/>
<dbReference type="AlphaFoldDB" id="A0A166BH35"/>
<reference evidence="3" key="1">
    <citation type="journal article" date="2016" name="Genome Announc.">
        <title>Draft Genome Sequences of Methanobrevibacter curvatus DSM11111, Methanobrevibacter cuticularis DSM11139, Methanobrevibacter filiformis DSM11501, and Methanobrevibacter oralis DSM7256.</title>
        <authorList>
            <person name="Poehlein A."/>
            <person name="Seedorf H."/>
        </authorList>
    </citation>
    <scope>NUCLEOTIDE SEQUENCE [LARGE SCALE GENOMIC DNA]</scope>
    <source>
        <strain evidence="3">DSM 7256 / JCM 30027 / ZR</strain>
    </source>
</reference>
<evidence type="ECO:0000313" key="3">
    <source>
        <dbReference type="Proteomes" id="UP000077428"/>
    </source>
</evidence>
<feature type="transmembrane region" description="Helical" evidence="1">
    <location>
        <begin position="12"/>
        <end position="29"/>
    </location>
</feature>
<protein>
    <submittedName>
        <fullName evidence="2">Uncharacterized protein</fullName>
    </submittedName>
</protein>
<keyword evidence="1" id="KW-1133">Transmembrane helix</keyword>